<sequence>MSKGKWLASAMCMVVFKQLESKSRNVNDRIESMTQDYGSLWWIYCLMVSEDANFKMKGRDRSSQVKDPTLGPGWAYMVASNKYLSYLVKHIHEDEISHCVSFAALVSKQQVHQGPAGIGGWFCELLTARSVLAIGNWGSPEGEWCGMPESMHLPDWVQIIFKVPKFHLPPHIKKCYSPYSFNYTKGVGRTDGEGVECDWSWLNLMARSVLAMGPGAQEDTIDDLCGFSNWKKTVMIHSCTFHLFTKGLQEGHEEDLTKWERKVREWEMDSGGGESPYEYAEVKATTMADVLAQLAVEEHATLVCDGVSALVVKLGPFLIAGIEIQQSQ</sequence>
<keyword evidence="2" id="KW-1185">Reference proteome</keyword>
<evidence type="ECO:0000313" key="2">
    <source>
        <dbReference type="Proteomes" id="UP001218218"/>
    </source>
</evidence>
<name>A0AAD7AV37_9AGAR</name>
<gene>
    <name evidence="1" type="ORF">DFH08DRAFT_796508</name>
</gene>
<comment type="caution">
    <text evidence="1">The sequence shown here is derived from an EMBL/GenBank/DDBJ whole genome shotgun (WGS) entry which is preliminary data.</text>
</comment>
<dbReference type="InterPro" id="IPR040521">
    <property type="entry name" value="KDZ"/>
</dbReference>
<dbReference type="EMBL" id="JARIHO010000001">
    <property type="protein sequence ID" value="KAJ7368623.1"/>
    <property type="molecule type" value="Genomic_DNA"/>
</dbReference>
<reference evidence="1" key="1">
    <citation type="submission" date="2023-03" db="EMBL/GenBank/DDBJ databases">
        <title>Massive genome expansion in bonnet fungi (Mycena s.s.) driven by repeated elements and novel gene families across ecological guilds.</title>
        <authorList>
            <consortium name="Lawrence Berkeley National Laboratory"/>
            <person name="Harder C.B."/>
            <person name="Miyauchi S."/>
            <person name="Viragh M."/>
            <person name="Kuo A."/>
            <person name="Thoen E."/>
            <person name="Andreopoulos B."/>
            <person name="Lu D."/>
            <person name="Skrede I."/>
            <person name="Drula E."/>
            <person name="Henrissat B."/>
            <person name="Morin E."/>
            <person name="Kohler A."/>
            <person name="Barry K."/>
            <person name="LaButti K."/>
            <person name="Morin E."/>
            <person name="Salamov A."/>
            <person name="Lipzen A."/>
            <person name="Mereny Z."/>
            <person name="Hegedus B."/>
            <person name="Baldrian P."/>
            <person name="Stursova M."/>
            <person name="Weitz H."/>
            <person name="Taylor A."/>
            <person name="Grigoriev I.V."/>
            <person name="Nagy L.G."/>
            <person name="Martin F."/>
            <person name="Kauserud H."/>
        </authorList>
    </citation>
    <scope>NUCLEOTIDE SEQUENCE</scope>
    <source>
        <strain evidence="1">CBHHK002</strain>
    </source>
</reference>
<evidence type="ECO:0000313" key="1">
    <source>
        <dbReference type="EMBL" id="KAJ7368623.1"/>
    </source>
</evidence>
<accession>A0AAD7AV37</accession>
<dbReference type="Pfam" id="PF18758">
    <property type="entry name" value="KDZ"/>
    <property type="match status" value="1"/>
</dbReference>
<dbReference type="AlphaFoldDB" id="A0AAD7AV37"/>
<protein>
    <submittedName>
        <fullName evidence="1">Uncharacterized protein</fullName>
    </submittedName>
</protein>
<dbReference type="Proteomes" id="UP001218218">
    <property type="component" value="Unassembled WGS sequence"/>
</dbReference>
<proteinExistence type="predicted"/>
<organism evidence="1 2">
    <name type="scientific">Mycena albidolilacea</name>
    <dbReference type="NCBI Taxonomy" id="1033008"/>
    <lineage>
        <taxon>Eukaryota</taxon>
        <taxon>Fungi</taxon>
        <taxon>Dikarya</taxon>
        <taxon>Basidiomycota</taxon>
        <taxon>Agaricomycotina</taxon>
        <taxon>Agaricomycetes</taxon>
        <taxon>Agaricomycetidae</taxon>
        <taxon>Agaricales</taxon>
        <taxon>Marasmiineae</taxon>
        <taxon>Mycenaceae</taxon>
        <taxon>Mycena</taxon>
    </lineage>
</organism>